<evidence type="ECO:0000313" key="3">
    <source>
        <dbReference type="Proteomes" id="UP001190336"/>
    </source>
</evidence>
<name>A0ABM9LER7_9MYCO</name>
<proteinExistence type="predicted"/>
<dbReference type="Pfam" id="PF20208">
    <property type="entry name" value="ARPP-1"/>
    <property type="match status" value="1"/>
</dbReference>
<reference evidence="2 3" key="1">
    <citation type="submission" date="2023-08" db="EMBL/GenBank/DDBJ databases">
        <authorList>
            <person name="Folkvardsen B D."/>
            <person name="Norman A."/>
        </authorList>
    </citation>
    <scope>NUCLEOTIDE SEQUENCE [LARGE SCALE GENOMIC DNA]</scope>
    <source>
        <strain evidence="2 3">Mu0083</strain>
    </source>
</reference>
<protein>
    <recommendedName>
        <fullName evidence="1">ARG and Rhodanese-Phosphatase-superfamily-associated domain-containing protein</fullName>
    </recommendedName>
</protein>
<feature type="domain" description="ARG and Rhodanese-Phosphatase-superfamily-associated" evidence="1">
    <location>
        <begin position="12"/>
        <end position="257"/>
    </location>
</feature>
<dbReference type="Proteomes" id="UP001190336">
    <property type="component" value="Chromosome"/>
</dbReference>
<keyword evidence="3" id="KW-1185">Reference proteome</keyword>
<dbReference type="InterPro" id="IPR046699">
    <property type="entry name" value="ARPP-1"/>
</dbReference>
<evidence type="ECO:0000259" key="1">
    <source>
        <dbReference type="Pfam" id="PF20208"/>
    </source>
</evidence>
<evidence type="ECO:0000313" key="2">
    <source>
        <dbReference type="EMBL" id="CAJ1497773.1"/>
    </source>
</evidence>
<sequence length="310" mass="33369">MNHTTDPTVCVLHVGKGTQYGALTLFPVWAEAGAAPGLTWDLDALDIGERHGGGQVSSLAAQNLGDTPVVLLEGDLVEGGWQTRMVARSTILGPRESSTVEVLCVEEKRWHGDRGHRAAGRRVSAPLRAARDHAYRRGESAQHAIWHGITARYESTAATATSSFADHLDRVAREQGRRGERPLPTEPLDGQRGVIIGVGGRVLGMELLATPAALATRWTGIVEAAHFDAAHAPEVATPGQRARDFAVKVEQTHLSANSDSPTFTALVATRNSLHLNGIALPEPQRSIDGEFWRIVHLAARDPRHPLLVEA</sequence>
<accession>A0ABM9LER7</accession>
<gene>
    <name evidence="2" type="ORF">MU0083_001760</name>
</gene>
<organism evidence="2 3">
    <name type="scientific">[Mycobacterium] kokjensenii</name>
    <dbReference type="NCBI Taxonomy" id="3064287"/>
    <lineage>
        <taxon>Bacteria</taxon>
        <taxon>Bacillati</taxon>
        <taxon>Actinomycetota</taxon>
        <taxon>Actinomycetes</taxon>
        <taxon>Mycobacteriales</taxon>
        <taxon>Mycobacteriaceae</taxon>
        <taxon>Mycolicibacter</taxon>
    </lineage>
</organism>
<dbReference type="RefSeq" id="WP_308476784.1">
    <property type="nucleotide sequence ID" value="NZ_OY726394.1"/>
</dbReference>
<dbReference type="EMBL" id="OY726394">
    <property type="protein sequence ID" value="CAJ1497773.1"/>
    <property type="molecule type" value="Genomic_DNA"/>
</dbReference>